<accession>A0A7H0LKF6</accession>
<organism evidence="1 2">
    <name type="scientific">Sphingomonas alpina</name>
    <dbReference type="NCBI Taxonomy" id="653931"/>
    <lineage>
        <taxon>Bacteria</taxon>
        <taxon>Pseudomonadati</taxon>
        <taxon>Pseudomonadota</taxon>
        <taxon>Alphaproteobacteria</taxon>
        <taxon>Sphingomonadales</taxon>
        <taxon>Sphingomonadaceae</taxon>
        <taxon>Sphingomonas</taxon>
    </lineage>
</organism>
<dbReference type="PANTHER" id="PTHR35175">
    <property type="entry name" value="DUF1289 DOMAIN-CONTAINING PROTEIN"/>
    <property type="match status" value="1"/>
</dbReference>
<dbReference type="Proteomes" id="UP000516148">
    <property type="component" value="Chromosome"/>
</dbReference>
<reference evidence="1 2" key="1">
    <citation type="submission" date="2020-09" db="EMBL/GenBank/DDBJ databases">
        <title>Sphingomonas sp., a new species isolated from pork steak.</title>
        <authorList>
            <person name="Heidler von Heilborn D."/>
        </authorList>
    </citation>
    <scope>NUCLEOTIDE SEQUENCE [LARGE SCALE GENOMIC DNA]</scope>
    <source>
        <strain evidence="2">S8-3T</strain>
    </source>
</reference>
<evidence type="ECO:0000313" key="2">
    <source>
        <dbReference type="Proteomes" id="UP000516148"/>
    </source>
</evidence>
<proteinExistence type="predicted"/>
<protein>
    <submittedName>
        <fullName evidence="1">DUF1289 domain-containing protein</fullName>
    </submittedName>
</protein>
<dbReference type="RefSeq" id="WP_187762463.1">
    <property type="nucleotide sequence ID" value="NZ_CP061038.1"/>
</dbReference>
<sequence>MDGIFETVPVVRIVSPCINICEIDDVSGLCAGCARTIDEIAGWTSGTAEWRDAVIAALPARRDSVGKF</sequence>
<dbReference type="InterPro" id="IPR010710">
    <property type="entry name" value="DUF1289"/>
</dbReference>
<dbReference type="AlphaFoldDB" id="A0A7H0LKF6"/>
<dbReference type="PANTHER" id="PTHR35175:SF2">
    <property type="entry name" value="DUF1289 DOMAIN-CONTAINING PROTEIN"/>
    <property type="match status" value="1"/>
</dbReference>
<dbReference type="Pfam" id="PF06945">
    <property type="entry name" value="DUF1289"/>
    <property type="match status" value="1"/>
</dbReference>
<evidence type="ECO:0000313" key="1">
    <source>
        <dbReference type="EMBL" id="QNQ10159.1"/>
    </source>
</evidence>
<name>A0A7H0LKF6_9SPHN</name>
<dbReference type="EMBL" id="CP061038">
    <property type="protein sequence ID" value="QNQ10159.1"/>
    <property type="molecule type" value="Genomic_DNA"/>
</dbReference>
<keyword evidence="2" id="KW-1185">Reference proteome</keyword>
<gene>
    <name evidence="1" type="ORF">H3Z74_02605</name>
</gene>
<dbReference type="KEGG" id="spap:H3Z74_02605"/>